<feature type="signal peptide" evidence="1">
    <location>
        <begin position="1"/>
        <end position="32"/>
    </location>
</feature>
<dbReference type="Gene3D" id="3.40.190.10">
    <property type="entry name" value="Periplasmic binding protein-like II"/>
    <property type="match status" value="2"/>
</dbReference>
<dbReference type="SUPFAM" id="SSF53850">
    <property type="entry name" value="Periplasmic binding protein-like II"/>
    <property type="match status" value="1"/>
</dbReference>
<keyword evidence="1" id="KW-0732">Signal</keyword>
<dbReference type="EMBL" id="JAKIKP010000005">
    <property type="protein sequence ID" value="MCL1142709.1"/>
    <property type="molecule type" value="Genomic_DNA"/>
</dbReference>
<name>A0A9X1ZI20_9GAMM</name>
<gene>
    <name evidence="2" type="ORF">L2672_08410</name>
</gene>
<organism evidence="2 3">
    <name type="scientific">Shewanella gaetbuli</name>
    <dbReference type="NCBI Taxonomy" id="220752"/>
    <lineage>
        <taxon>Bacteria</taxon>
        <taxon>Pseudomonadati</taxon>
        <taxon>Pseudomonadota</taxon>
        <taxon>Gammaproteobacteria</taxon>
        <taxon>Alteromonadales</taxon>
        <taxon>Shewanellaceae</taxon>
        <taxon>Shewanella</taxon>
    </lineage>
</organism>
<dbReference type="Proteomes" id="UP001139333">
    <property type="component" value="Unassembled WGS sequence"/>
</dbReference>
<proteinExistence type="predicted"/>
<reference evidence="2" key="1">
    <citation type="submission" date="2022-01" db="EMBL/GenBank/DDBJ databases">
        <title>Whole genome-based taxonomy of the Shewanellaceae.</title>
        <authorList>
            <person name="Martin-Rodriguez A.J."/>
        </authorList>
    </citation>
    <scope>NUCLEOTIDE SEQUENCE</scope>
    <source>
        <strain evidence="2">DSM 16422</strain>
    </source>
</reference>
<dbReference type="PROSITE" id="PS51257">
    <property type="entry name" value="PROKAR_LIPOPROTEIN"/>
    <property type="match status" value="1"/>
</dbReference>
<comment type="caution">
    <text evidence="2">The sequence shown here is derived from an EMBL/GenBank/DDBJ whole genome shotgun (WGS) entry which is preliminary data.</text>
</comment>
<evidence type="ECO:0000256" key="1">
    <source>
        <dbReference type="SAM" id="SignalP"/>
    </source>
</evidence>
<evidence type="ECO:0000313" key="3">
    <source>
        <dbReference type="Proteomes" id="UP001139333"/>
    </source>
</evidence>
<sequence length="250" mass="28328">MDGNNKKSNTHHHLKLLTASVFLSVACFNAVATPIDKTITIATQEWAPYQSQDASQPNYALSALACVMKHLNQPYEVVFLPWGRAQLSVMNGLNDGFFSAAQNEQRDDYSEMSQPFIEQKWNFYLPKDTNIGLSKSAIKAKAIFGGRNHSNTTYWLKKHNYKVVYQANHLDELLPLLKLGRIDALMENELLFNTALETLGISKNKFHVVPHMDIPLGVYFGKSFLAQYPDFLPQFNQYTAKCAFSSKNIK</sequence>
<evidence type="ECO:0000313" key="2">
    <source>
        <dbReference type="EMBL" id="MCL1142709.1"/>
    </source>
</evidence>
<keyword evidence="3" id="KW-1185">Reference proteome</keyword>
<dbReference type="AlphaFoldDB" id="A0A9X1ZI20"/>
<feature type="chain" id="PRO_5040922897" evidence="1">
    <location>
        <begin position="33"/>
        <end position="250"/>
    </location>
</feature>
<accession>A0A9X1ZI20</accession>
<protein>
    <submittedName>
        <fullName evidence="2">Transporter substrate-binding domain-containing protein</fullName>
    </submittedName>
</protein>
<dbReference type="RefSeq" id="WP_248995395.1">
    <property type="nucleotide sequence ID" value="NZ_JAKIKP010000005.1"/>
</dbReference>